<reference evidence="3 4" key="1">
    <citation type="submission" date="2022-08" db="EMBL/GenBank/DDBJ databases">
        <title>Proteogenomics of the novel Dehalobacterium formicoaceticum strain EZ94 highlights a key role of methyltransferases during anaerobic dichloromethane degradation.</title>
        <authorList>
            <person name="Wasmund K."/>
        </authorList>
    </citation>
    <scope>NUCLEOTIDE SEQUENCE [LARGE SCALE GENOMIC DNA]</scope>
    <source>
        <strain evidence="3 4">EZ94</strain>
    </source>
</reference>
<dbReference type="PANTHER" id="PTHR34978">
    <property type="entry name" value="POSSIBLE SENSOR-TRANSDUCER PROTEIN BLAR"/>
    <property type="match status" value="1"/>
</dbReference>
<evidence type="ECO:0000259" key="2">
    <source>
        <dbReference type="Pfam" id="PF05569"/>
    </source>
</evidence>
<dbReference type="PANTHER" id="PTHR34978:SF3">
    <property type="entry name" value="SLR0241 PROTEIN"/>
    <property type="match status" value="1"/>
</dbReference>
<evidence type="ECO:0000313" key="3">
    <source>
        <dbReference type="EMBL" id="MCR6544133.1"/>
    </source>
</evidence>
<keyword evidence="4" id="KW-1185">Reference proteome</keyword>
<keyword evidence="1" id="KW-1133">Transmembrane helix</keyword>
<sequence length="379" mass="43415">MGNNGIGISVFSLIMAIICFNLLLLVIAFLRRNTMLLVKNSTSVLLLILLLGIIRLFVPIDMPNAAVIHSDKVMPGIQNLLGEQLFGEITLWMALGIVWILGVAFVLLRAFFNLILEVQRMKRYKIVEDPQVIRVAKELNLKNAVIVCSPEVDVPKVIGIFKAYIYLPSLALYDEDLKLVLRHEYQHFKGNDFLIKIFYLMLSALFWWNPVTHIFQREVDNLLELRCDAAITNKMDNDQRIAYLNTILSVIKQTILGKEKFVESAAKLVNQDNEGFIQQRFQVVLYENQYKASKIKFVTFLTTMFVFLLSYSVIIQPAYYPPESDLKGQFAITAENAYILVLQDGTMKLFVDDQFIDTIAQEELKSKPYADLKKIKKGN</sequence>
<dbReference type="CDD" id="cd07341">
    <property type="entry name" value="M56_BlaR1_MecR1_like"/>
    <property type="match status" value="1"/>
</dbReference>
<proteinExistence type="predicted"/>
<keyword evidence="1" id="KW-0812">Transmembrane</keyword>
<dbReference type="InterPro" id="IPR052173">
    <property type="entry name" value="Beta-lactam_resp_regulator"/>
</dbReference>
<dbReference type="InterPro" id="IPR008756">
    <property type="entry name" value="Peptidase_M56"/>
</dbReference>
<evidence type="ECO:0000256" key="1">
    <source>
        <dbReference type="SAM" id="Phobius"/>
    </source>
</evidence>
<feature type="transmembrane region" description="Helical" evidence="1">
    <location>
        <begin position="42"/>
        <end position="60"/>
    </location>
</feature>
<accession>A0ABT1Y0P7</accession>
<organism evidence="3 4">
    <name type="scientific">Dehalobacterium formicoaceticum</name>
    <dbReference type="NCBI Taxonomy" id="51515"/>
    <lineage>
        <taxon>Bacteria</taxon>
        <taxon>Bacillati</taxon>
        <taxon>Bacillota</taxon>
        <taxon>Clostridia</taxon>
        <taxon>Eubacteriales</taxon>
        <taxon>Peptococcaceae</taxon>
        <taxon>Dehalobacterium</taxon>
    </lineage>
</organism>
<name>A0ABT1Y0P7_9FIRM</name>
<keyword evidence="1" id="KW-0472">Membrane</keyword>
<dbReference type="Proteomes" id="UP001524944">
    <property type="component" value="Unassembled WGS sequence"/>
</dbReference>
<dbReference type="Pfam" id="PF05569">
    <property type="entry name" value="Peptidase_M56"/>
    <property type="match status" value="1"/>
</dbReference>
<comment type="caution">
    <text evidence="3">The sequence shown here is derived from an EMBL/GenBank/DDBJ whole genome shotgun (WGS) entry which is preliminary data.</text>
</comment>
<feature type="transmembrane region" description="Helical" evidence="1">
    <location>
        <begin position="297"/>
        <end position="320"/>
    </location>
</feature>
<feature type="domain" description="Peptidase M56" evidence="2">
    <location>
        <begin position="86"/>
        <end position="282"/>
    </location>
</feature>
<evidence type="ECO:0000313" key="4">
    <source>
        <dbReference type="Proteomes" id="UP001524944"/>
    </source>
</evidence>
<feature type="transmembrane region" description="Helical" evidence="1">
    <location>
        <begin position="89"/>
        <end position="116"/>
    </location>
</feature>
<dbReference type="EMBL" id="JANPWE010000001">
    <property type="protein sequence ID" value="MCR6544133.1"/>
    <property type="molecule type" value="Genomic_DNA"/>
</dbReference>
<gene>
    <name evidence="3" type="ORF">NVS47_01135</name>
</gene>
<protein>
    <submittedName>
        <fullName evidence="3">M56 family metallopeptidase</fullName>
    </submittedName>
</protein>
<feature type="transmembrane region" description="Helical" evidence="1">
    <location>
        <begin position="6"/>
        <end position="30"/>
    </location>
</feature>
<dbReference type="RefSeq" id="WP_257911664.1">
    <property type="nucleotide sequence ID" value="NZ_JANPWE010000001.1"/>
</dbReference>